<evidence type="ECO:0008006" key="6">
    <source>
        <dbReference type="Google" id="ProtNLM"/>
    </source>
</evidence>
<dbReference type="GO" id="GO:0016491">
    <property type="term" value="F:oxidoreductase activity"/>
    <property type="evidence" value="ECO:0007669"/>
    <property type="project" value="UniProtKB-KW"/>
</dbReference>
<evidence type="ECO:0000256" key="2">
    <source>
        <dbReference type="ARBA" id="ARBA00023002"/>
    </source>
</evidence>
<dbReference type="InterPro" id="IPR036291">
    <property type="entry name" value="NAD(P)-bd_dom_sf"/>
</dbReference>
<reference evidence="4 5" key="1">
    <citation type="journal article" date="2013" name="Proc. Natl. Acad. Sci. U.S.A.">
        <title>The king cobra genome reveals dynamic gene evolution and adaptation in the snake venom system.</title>
        <authorList>
            <person name="Vonk F.J."/>
            <person name="Casewell N.R."/>
            <person name="Henkel C.V."/>
            <person name="Heimberg A.M."/>
            <person name="Jansen H.J."/>
            <person name="McCleary R.J."/>
            <person name="Kerkkamp H.M."/>
            <person name="Vos R.A."/>
            <person name="Guerreiro I."/>
            <person name="Calvete J.J."/>
            <person name="Wuster W."/>
            <person name="Woods A.E."/>
            <person name="Logan J.M."/>
            <person name="Harrison R.A."/>
            <person name="Castoe T.A."/>
            <person name="de Koning A.P."/>
            <person name="Pollock D.D."/>
            <person name="Yandell M."/>
            <person name="Calderon D."/>
            <person name="Renjifo C."/>
            <person name="Currier R.B."/>
            <person name="Salgado D."/>
            <person name="Pla D."/>
            <person name="Sanz L."/>
            <person name="Hyder A.S."/>
            <person name="Ribeiro J.M."/>
            <person name="Arntzen J.W."/>
            <person name="van den Thillart G.E."/>
            <person name="Boetzer M."/>
            <person name="Pirovano W."/>
            <person name="Dirks R.P."/>
            <person name="Spaink H.P."/>
            <person name="Duboule D."/>
            <person name="McGlinn E."/>
            <person name="Kini R.M."/>
            <person name="Richardson M.K."/>
        </authorList>
    </citation>
    <scope>NUCLEOTIDE SEQUENCE</scope>
    <source>
        <tissue evidence="4">Blood</tissue>
    </source>
</reference>
<keyword evidence="1" id="KW-0521">NADP</keyword>
<dbReference type="AlphaFoldDB" id="V8NM60"/>
<keyword evidence="2" id="KW-0560">Oxidoreductase</keyword>
<sequence length="77" mass="8487">MCNYHLQFFQFEAIVTGATDGIGKVYAQELAKKGMKVVLISRSQEKLDKTASEIGLTVRFIGCSKPHTAHCEAQIKA</sequence>
<dbReference type="GO" id="GO:0005783">
    <property type="term" value="C:endoplasmic reticulum"/>
    <property type="evidence" value="ECO:0007669"/>
    <property type="project" value="TreeGrafter"/>
</dbReference>
<organism evidence="4 5">
    <name type="scientific">Ophiophagus hannah</name>
    <name type="common">King cobra</name>
    <name type="synonym">Naja hannah</name>
    <dbReference type="NCBI Taxonomy" id="8665"/>
    <lineage>
        <taxon>Eukaryota</taxon>
        <taxon>Metazoa</taxon>
        <taxon>Chordata</taxon>
        <taxon>Craniata</taxon>
        <taxon>Vertebrata</taxon>
        <taxon>Euteleostomi</taxon>
        <taxon>Lepidosauria</taxon>
        <taxon>Squamata</taxon>
        <taxon>Bifurcata</taxon>
        <taxon>Unidentata</taxon>
        <taxon>Episquamata</taxon>
        <taxon>Toxicofera</taxon>
        <taxon>Serpentes</taxon>
        <taxon>Colubroidea</taxon>
        <taxon>Elapidae</taxon>
        <taxon>Elapinae</taxon>
        <taxon>Ophiophagus</taxon>
    </lineage>
</organism>
<keyword evidence="5" id="KW-1185">Reference proteome</keyword>
<comment type="similarity">
    <text evidence="3">Belongs to the short-chain dehydrogenases/reductases (SDR) family. 17-beta-HSD 3 subfamily.</text>
</comment>
<proteinExistence type="inferred from homology"/>
<accession>V8NM60</accession>
<dbReference type="PANTHER" id="PTHR43086:SF2">
    <property type="entry name" value="HYDROXYSTEROID DEHYDROGENASE-LIKE PROTEIN 1"/>
    <property type="match status" value="1"/>
</dbReference>
<dbReference type="SUPFAM" id="SSF51735">
    <property type="entry name" value="NAD(P)-binding Rossmann-fold domains"/>
    <property type="match status" value="1"/>
</dbReference>
<dbReference type="PANTHER" id="PTHR43086">
    <property type="entry name" value="VERY-LONG-CHAIN 3-OXOOACYL-COA REDUCTASE"/>
    <property type="match status" value="1"/>
</dbReference>
<dbReference type="Gene3D" id="3.40.50.720">
    <property type="entry name" value="NAD(P)-binding Rossmann-like Domain"/>
    <property type="match status" value="1"/>
</dbReference>
<evidence type="ECO:0000313" key="5">
    <source>
        <dbReference type="Proteomes" id="UP000018936"/>
    </source>
</evidence>
<evidence type="ECO:0000313" key="4">
    <source>
        <dbReference type="EMBL" id="ETE62612.1"/>
    </source>
</evidence>
<name>V8NM60_OPHHA</name>
<feature type="non-terminal residue" evidence="4">
    <location>
        <position position="1"/>
    </location>
</feature>
<dbReference type="Pfam" id="PF00106">
    <property type="entry name" value="adh_short"/>
    <property type="match status" value="1"/>
</dbReference>
<evidence type="ECO:0000256" key="3">
    <source>
        <dbReference type="ARBA" id="ARBA00038261"/>
    </source>
</evidence>
<comment type="caution">
    <text evidence="4">The sequence shown here is derived from an EMBL/GenBank/DDBJ whole genome shotgun (WGS) entry which is preliminary data.</text>
</comment>
<gene>
    <name evidence="4" type="ORF">L345_11630</name>
</gene>
<dbReference type="OrthoDB" id="5545019at2759"/>
<dbReference type="EMBL" id="AZIM01003156">
    <property type="protein sequence ID" value="ETE62612.1"/>
    <property type="molecule type" value="Genomic_DNA"/>
</dbReference>
<dbReference type="InterPro" id="IPR002347">
    <property type="entry name" value="SDR_fam"/>
</dbReference>
<protein>
    <recommendedName>
        <fullName evidence="6">Dehydrogenase/reductase SDR family member 12</fullName>
    </recommendedName>
</protein>
<dbReference type="Proteomes" id="UP000018936">
    <property type="component" value="Unassembled WGS sequence"/>
</dbReference>
<evidence type="ECO:0000256" key="1">
    <source>
        <dbReference type="ARBA" id="ARBA00022857"/>
    </source>
</evidence>
<dbReference type="GO" id="GO:0030497">
    <property type="term" value="P:fatty acid elongation"/>
    <property type="evidence" value="ECO:0007669"/>
    <property type="project" value="TreeGrafter"/>
</dbReference>